<dbReference type="GO" id="GO:0015074">
    <property type="term" value="P:DNA integration"/>
    <property type="evidence" value="ECO:0007669"/>
    <property type="project" value="UniProtKB-KW"/>
</dbReference>
<evidence type="ECO:0000256" key="3">
    <source>
        <dbReference type="ARBA" id="ARBA00022695"/>
    </source>
</evidence>
<keyword evidence="3" id="KW-0548">Nucleotidyltransferase</keyword>
<reference evidence="15 16" key="1">
    <citation type="submission" date="2018-08" db="EMBL/GenBank/DDBJ databases">
        <title>Genomic investigation of the strawberry pathogen Phytophthora fragariae indicates pathogenicity is determined by transcriptional variation in three key races.</title>
        <authorList>
            <person name="Adams T.M."/>
            <person name="Armitage A.D."/>
            <person name="Sobczyk M.K."/>
            <person name="Bates H.J."/>
            <person name="Dunwell J.M."/>
            <person name="Nellist C.F."/>
            <person name="Harrison R.J."/>
        </authorList>
    </citation>
    <scope>NUCLEOTIDE SEQUENCE [LARGE SCALE GENOMIC DNA]</scope>
    <source>
        <strain evidence="15 16">BC-1</strain>
    </source>
</reference>
<gene>
    <name evidence="15" type="ORF">PF002_g20607</name>
</gene>
<evidence type="ECO:0000256" key="9">
    <source>
        <dbReference type="ARBA" id="ARBA00022908"/>
    </source>
</evidence>
<evidence type="ECO:0000256" key="11">
    <source>
        <dbReference type="ARBA" id="ARBA00023268"/>
    </source>
</evidence>
<dbReference type="FunFam" id="3.30.70.270:FF:000020">
    <property type="entry name" value="Transposon Tf2-6 polyprotein-like Protein"/>
    <property type="match status" value="1"/>
</dbReference>
<evidence type="ECO:0000259" key="14">
    <source>
        <dbReference type="PROSITE" id="PS50158"/>
    </source>
</evidence>
<feature type="region of interest" description="Disordered" evidence="13">
    <location>
        <begin position="563"/>
        <end position="605"/>
    </location>
</feature>
<evidence type="ECO:0000313" key="16">
    <source>
        <dbReference type="Proteomes" id="UP000440367"/>
    </source>
</evidence>
<organism evidence="15 16">
    <name type="scientific">Phytophthora fragariae</name>
    <dbReference type="NCBI Taxonomy" id="53985"/>
    <lineage>
        <taxon>Eukaryota</taxon>
        <taxon>Sar</taxon>
        <taxon>Stramenopiles</taxon>
        <taxon>Oomycota</taxon>
        <taxon>Peronosporomycetes</taxon>
        <taxon>Peronosporales</taxon>
        <taxon>Peronosporaceae</taxon>
        <taxon>Phytophthora</taxon>
    </lineage>
</organism>
<dbReference type="InterPro" id="IPR021109">
    <property type="entry name" value="Peptidase_aspartic_dom_sf"/>
</dbReference>
<dbReference type="GO" id="GO:0004519">
    <property type="term" value="F:endonuclease activity"/>
    <property type="evidence" value="ECO:0007669"/>
    <property type="project" value="UniProtKB-KW"/>
</dbReference>
<feature type="compositionally biased region" description="Low complexity" evidence="13">
    <location>
        <begin position="570"/>
        <end position="581"/>
    </location>
</feature>
<keyword evidence="12" id="KW-0863">Zinc-finger</keyword>
<proteinExistence type="predicted"/>
<keyword evidence="6" id="KW-0255">Endonuclease</keyword>
<feature type="region of interest" description="Disordered" evidence="13">
    <location>
        <begin position="1"/>
        <end position="40"/>
    </location>
</feature>
<comment type="caution">
    <text evidence="15">The sequence shown here is derived from an EMBL/GenBank/DDBJ whole genome shotgun (WGS) entry which is preliminary data.</text>
</comment>
<dbReference type="Gene3D" id="3.10.10.10">
    <property type="entry name" value="HIV Type 1 Reverse Transcriptase, subunit A, domain 1"/>
    <property type="match status" value="1"/>
</dbReference>
<keyword evidence="12" id="KW-0862">Zinc</keyword>
<dbReference type="SUPFAM" id="SSF57756">
    <property type="entry name" value="Retrovirus zinc finger-like domains"/>
    <property type="match status" value="1"/>
</dbReference>
<dbReference type="InterPro" id="IPR005162">
    <property type="entry name" value="Retrotrans_gag_dom"/>
</dbReference>
<dbReference type="Gene3D" id="3.30.70.270">
    <property type="match status" value="2"/>
</dbReference>
<dbReference type="InterPro" id="IPR050951">
    <property type="entry name" value="Retrovirus_Pol_polyprotein"/>
</dbReference>
<dbReference type="EMBL" id="QXGD01001512">
    <property type="protein sequence ID" value="KAE9204537.1"/>
    <property type="molecule type" value="Genomic_DNA"/>
</dbReference>
<accession>A0A6A3XVL4</accession>
<dbReference type="GO" id="GO:0003677">
    <property type="term" value="F:DNA binding"/>
    <property type="evidence" value="ECO:0007669"/>
    <property type="project" value="UniProtKB-KW"/>
</dbReference>
<evidence type="ECO:0000256" key="2">
    <source>
        <dbReference type="ARBA" id="ARBA00022679"/>
    </source>
</evidence>
<dbReference type="CDD" id="cd01647">
    <property type="entry name" value="RT_LTR"/>
    <property type="match status" value="1"/>
</dbReference>
<dbReference type="GO" id="GO:0003723">
    <property type="term" value="F:RNA binding"/>
    <property type="evidence" value="ECO:0007669"/>
    <property type="project" value="UniProtKB-KW"/>
</dbReference>
<evidence type="ECO:0000256" key="13">
    <source>
        <dbReference type="SAM" id="MobiDB-lite"/>
    </source>
</evidence>
<feature type="compositionally biased region" description="Basic residues" evidence="13">
    <location>
        <begin position="583"/>
        <end position="599"/>
    </location>
</feature>
<dbReference type="Pfam" id="PF17919">
    <property type="entry name" value="RT_RNaseH_2"/>
    <property type="match status" value="1"/>
</dbReference>
<dbReference type="InterPro" id="IPR043128">
    <property type="entry name" value="Rev_trsase/Diguanyl_cyclase"/>
</dbReference>
<keyword evidence="10" id="KW-0238">DNA-binding</keyword>
<feature type="domain" description="CCHC-type" evidence="14">
    <location>
        <begin position="248"/>
        <end position="262"/>
    </location>
</feature>
<dbReference type="InterPro" id="IPR036875">
    <property type="entry name" value="Znf_CCHC_sf"/>
</dbReference>
<dbReference type="PROSITE" id="PS50158">
    <property type="entry name" value="ZF_CCHC"/>
    <property type="match status" value="1"/>
</dbReference>
<dbReference type="InterPro" id="IPR001878">
    <property type="entry name" value="Znf_CCHC"/>
</dbReference>
<feature type="compositionally biased region" description="Basic and acidic residues" evidence="13">
    <location>
        <begin position="1"/>
        <end position="12"/>
    </location>
</feature>
<keyword evidence="8" id="KW-0694">RNA-binding</keyword>
<dbReference type="GO" id="GO:0008270">
    <property type="term" value="F:zinc ion binding"/>
    <property type="evidence" value="ECO:0007669"/>
    <property type="project" value="UniProtKB-KW"/>
</dbReference>
<evidence type="ECO:0000256" key="6">
    <source>
        <dbReference type="ARBA" id="ARBA00022759"/>
    </source>
</evidence>
<dbReference type="InterPro" id="IPR041577">
    <property type="entry name" value="RT_RNaseH_2"/>
</dbReference>
<keyword evidence="11" id="KW-0511">Multifunctional enzyme</keyword>
<keyword evidence="6" id="KW-0378">Hydrolase</keyword>
<dbReference type="Proteomes" id="UP000440367">
    <property type="component" value="Unassembled WGS sequence"/>
</dbReference>
<keyword evidence="2" id="KW-0808">Transferase</keyword>
<sequence length="1294" mass="145113">MERERELAEAKRRVPTPSHSSRHDAVKMETSSYSGDGQDRLPQNRWFREIDIAIASRLIEAPTARVNFLLSRLSGKAKEWALGKLVVDRDAFPTLESLQSDLRLVFEPPQDESRTRATFFALRQGKMSMRDYVQKHGHLVSCIVTNPIDVASQVNVFIFGMREGMTRYCLTRAEPSTLEAAFALALREDYTVASSYARALTSDARASAPEPMEIDAIEAESRSRSTSTARGPRFNNDNRPRDGRPLVCYRCRKSGHRAAVCRAPAPVLASAEVVGEADDTFPTALPKNGRDHPPVLYAHFNATTTNGDSRLILISLHVAGAERPLRALLDSGATNNFIRDDCLALLPSHVRVREGPGEIVVKLADGKPHRAPRRAVSLAYAFDGFSTNDDFLVIELNYAFDCILGMPWLARYQPEIDWLARSVRRRVGYDVSEVFTHLLVAPSRHVAVVDRTSTTQPPQRESDGPRCVECAASVIGPVSNPPSRAREGLKRNTVEQWLPYENYAVEEGLPPVQNAVEQRFPHAVEQRLPLENATVEQRLPFADDSVAQQGLRDTGMVETEFPCLEEGEVSPSETSASSSGSGRLRKSKRNQSGRRRLRWRSTGVDQTPSSEILNVVEYSEGSPNQVRAIEVVNPPTDAATITRLPGLSWKHFLRDLKAGEIEQVCLLTGSDQPDVLANAVSDDASSSRPKAAEPKSFEDIFPEKIPAENPAERGVRHEIDLVPGSKYCVTRQWPLPRDQVQAIDDFFEGRRKAGHVRESISPHSSPTFCVKKATGGWRIVHAFNKLNDAAIPAQTPIPRKDMALDTMSGSVIYSAIDLTDGFYQILMRESDIPLTAVSTPSGMLWEWLVMPRGLKNAPATFNRMVSHVLRPLRAFAPNYFDDIFVHIRAEDGLSAVDVHLRHLRKVFEKMRENKLYANIKKCVFCAPEIPVLGCYVSKSGVRADPVKISSICSWPTPKNQTELRQWLGLANYLHKYTKDYAGLIQPMSSLLKKDVAWNWRPEHQDAFDAVKKSLASAPVLMLPDTSRPFHVVCDVSDFAIGCALMQFDAEGRERVVSYQSRQMKPAEKNYPVHDKELLAMRYALIKFRVYLLGEQTFAVYTDHASLRAAMKSPHLSQRMARWLSFFTEYNFVVHYKPGKNNILADALSRRPDYDPRRLTRHQDIPDDDDDDDDCATCMTLGINATVSSPVLPLRQQIADAYEKDAFYAAIIRYLRNPTADTLARLTRPTRDVITRYDLDGDLLTYAIDTFDTPRVVIPADDDLRARLVHEYHDAPAGGHLGREKTFAALSRDFF</sequence>
<evidence type="ECO:0000256" key="1">
    <source>
        <dbReference type="ARBA" id="ARBA00022670"/>
    </source>
</evidence>
<evidence type="ECO:0000256" key="8">
    <source>
        <dbReference type="ARBA" id="ARBA00022884"/>
    </source>
</evidence>
<dbReference type="CDD" id="cd09274">
    <property type="entry name" value="RNase_HI_RT_Ty3"/>
    <property type="match status" value="1"/>
</dbReference>
<dbReference type="Gene3D" id="1.10.340.70">
    <property type="match status" value="1"/>
</dbReference>
<dbReference type="SUPFAM" id="SSF50630">
    <property type="entry name" value="Acid proteases"/>
    <property type="match status" value="1"/>
</dbReference>
<feature type="region of interest" description="Disordered" evidence="13">
    <location>
        <begin position="207"/>
        <end position="239"/>
    </location>
</feature>
<keyword evidence="9" id="KW-0229">DNA integration</keyword>
<evidence type="ECO:0000256" key="7">
    <source>
        <dbReference type="ARBA" id="ARBA00022842"/>
    </source>
</evidence>
<dbReference type="InterPro" id="IPR041588">
    <property type="entry name" value="Integrase_H2C2"/>
</dbReference>
<dbReference type="Pfam" id="PF00078">
    <property type="entry name" value="RVT_1"/>
    <property type="match status" value="1"/>
</dbReference>
<keyword evidence="4" id="KW-0540">Nuclease</keyword>
<keyword evidence="12" id="KW-0479">Metal-binding</keyword>
<dbReference type="GO" id="GO:0016779">
    <property type="term" value="F:nucleotidyltransferase activity"/>
    <property type="evidence" value="ECO:0007669"/>
    <property type="project" value="UniProtKB-KW"/>
</dbReference>
<evidence type="ECO:0000256" key="10">
    <source>
        <dbReference type="ARBA" id="ARBA00023125"/>
    </source>
</evidence>
<dbReference type="InterPro" id="IPR043502">
    <property type="entry name" value="DNA/RNA_pol_sf"/>
</dbReference>
<evidence type="ECO:0000313" key="15">
    <source>
        <dbReference type="EMBL" id="KAE9204537.1"/>
    </source>
</evidence>
<dbReference type="InterPro" id="IPR000477">
    <property type="entry name" value="RT_dom"/>
</dbReference>
<keyword evidence="7" id="KW-0460">Magnesium</keyword>
<keyword evidence="5" id="KW-0064">Aspartyl protease</keyword>
<dbReference type="CDD" id="cd00303">
    <property type="entry name" value="retropepsin_like"/>
    <property type="match status" value="1"/>
</dbReference>
<dbReference type="SMART" id="SM00343">
    <property type="entry name" value="ZnF_C2HC"/>
    <property type="match status" value="1"/>
</dbReference>
<dbReference type="InterPro" id="IPR001969">
    <property type="entry name" value="Aspartic_peptidase_AS"/>
</dbReference>
<dbReference type="Pfam" id="PF08284">
    <property type="entry name" value="RVP_2"/>
    <property type="match status" value="1"/>
</dbReference>
<dbReference type="Pfam" id="PF17921">
    <property type="entry name" value="Integrase_H2C2"/>
    <property type="match status" value="1"/>
</dbReference>
<evidence type="ECO:0000256" key="5">
    <source>
        <dbReference type="ARBA" id="ARBA00022750"/>
    </source>
</evidence>
<dbReference type="GO" id="GO:0004190">
    <property type="term" value="F:aspartic-type endopeptidase activity"/>
    <property type="evidence" value="ECO:0007669"/>
    <property type="project" value="UniProtKB-KW"/>
</dbReference>
<dbReference type="PANTHER" id="PTHR37984:SF5">
    <property type="entry name" value="PROTEIN NYNRIN-LIKE"/>
    <property type="match status" value="1"/>
</dbReference>
<dbReference type="GO" id="GO:0006508">
    <property type="term" value="P:proteolysis"/>
    <property type="evidence" value="ECO:0007669"/>
    <property type="project" value="UniProtKB-KW"/>
</dbReference>
<protein>
    <recommendedName>
        <fullName evidence="14">CCHC-type domain-containing protein</fullName>
    </recommendedName>
</protein>
<evidence type="ECO:0000256" key="12">
    <source>
        <dbReference type="PROSITE-ProRule" id="PRU00047"/>
    </source>
</evidence>
<dbReference type="PANTHER" id="PTHR37984">
    <property type="entry name" value="PROTEIN CBG26694"/>
    <property type="match status" value="1"/>
</dbReference>
<dbReference type="FunFam" id="3.10.20.370:FF:000001">
    <property type="entry name" value="Retrovirus-related Pol polyprotein from transposon 17.6-like protein"/>
    <property type="match status" value="1"/>
</dbReference>
<evidence type="ECO:0000256" key="4">
    <source>
        <dbReference type="ARBA" id="ARBA00022722"/>
    </source>
</evidence>
<keyword evidence="1" id="KW-0645">Protease</keyword>
<name>A0A6A3XVL4_9STRA</name>
<dbReference type="PROSITE" id="PS00141">
    <property type="entry name" value="ASP_PROTEASE"/>
    <property type="match status" value="1"/>
</dbReference>
<dbReference type="Pfam" id="PF03732">
    <property type="entry name" value="Retrotrans_gag"/>
    <property type="match status" value="1"/>
</dbReference>
<dbReference type="SUPFAM" id="SSF56672">
    <property type="entry name" value="DNA/RNA polymerases"/>
    <property type="match status" value="1"/>
</dbReference>
<dbReference type="Gene3D" id="2.40.70.10">
    <property type="entry name" value="Acid Proteases"/>
    <property type="match status" value="1"/>
</dbReference>